<dbReference type="Pfam" id="PF08242">
    <property type="entry name" value="Methyltransf_12"/>
    <property type="match status" value="1"/>
</dbReference>
<dbReference type="STRING" id="536979.SAMN04488055_1464"/>
<dbReference type="Proteomes" id="UP000185003">
    <property type="component" value="Unassembled WGS sequence"/>
</dbReference>
<gene>
    <name evidence="2" type="ORF">SAMN04488055_1464</name>
</gene>
<dbReference type="GO" id="GO:0032259">
    <property type="term" value="P:methylation"/>
    <property type="evidence" value="ECO:0007669"/>
    <property type="project" value="UniProtKB-KW"/>
</dbReference>
<evidence type="ECO:0000313" key="2">
    <source>
        <dbReference type="EMBL" id="SIN80482.1"/>
    </source>
</evidence>
<reference evidence="2 3" key="1">
    <citation type="submission" date="2016-11" db="EMBL/GenBank/DDBJ databases">
        <authorList>
            <person name="Jaros S."/>
            <person name="Januszkiewicz K."/>
            <person name="Wedrychowicz H."/>
        </authorList>
    </citation>
    <scope>NUCLEOTIDE SEQUENCE [LARGE SCALE GENOMIC DNA]</scope>
    <source>
        <strain evidence="2 3">DSM 24787</strain>
    </source>
</reference>
<dbReference type="EMBL" id="FSRA01000001">
    <property type="protein sequence ID" value="SIN80482.1"/>
    <property type="molecule type" value="Genomic_DNA"/>
</dbReference>
<dbReference type="AlphaFoldDB" id="A0A1N6EBR9"/>
<evidence type="ECO:0000313" key="3">
    <source>
        <dbReference type="Proteomes" id="UP000185003"/>
    </source>
</evidence>
<dbReference type="CDD" id="cd02440">
    <property type="entry name" value="AdoMet_MTases"/>
    <property type="match status" value="1"/>
</dbReference>
<accession>A0A1N6EBR9</accession>
<dbReference type="GO" id="GO:0008168">
    <property type="term" value="F:methyltransferase activity"/>
    <property type="evidence" value="ECO:0007669"/>
    <property type="project" value="UniProtKB-KW"/>
</dbReference>
<feature type="domain" description="Methyltransferase type 12" evidence="1">
    <location>
        <begin position="134"/>
        <end position="234"/>
    </location>
</feature>
<dbReference type="Gene3D" id="3.40.50.150">
    <property type="entry name" value="Vaccinia Virus protein VP39"/>
    <property type="match status" value="1"/>
</dbReference>
<dbReference type="InterPro" id="IPR013217">
    <property type="entry name" value="Methyltransf_12"/>
</dbReference>
<dbReference type="SUPFAM" id="SSF53335">
    <property type="entry name" value="S-adenosyl-L-methionine-dependent methyltransferases"/>
    <property type="match status" value="1"/>
</dbReference>
<keyword evidence="2" id="KW-0808">Transferase</keyword>
<sequence>MLERKTADLTSTFSNLDANRLDQFLLTFTHEVQQLEKYYPREMITHAIHPIRHLAAASPFLERAQRWPRGYQGDFQTIEHILNAENKASPGTMAYAIEDFFLHSPICQQHRNKVTAQAALISSVIAGNGAARILSIGCGTSADLYACSEALAASACEVVLVDTDVSALEYSRGRLPELEGRLSVIEGNVYRIAKKIPAHFDLIIIGGVFDYLEDKAIVAITKELRAKLNPDGILFFTNIATGNPYRVSMEYLADWCLIERSSNDIFNLLKSSGAHERYEIEKEDTGLTYLVKVYKK</sequence>
<evidence type="ECO:0000259" key="1">
    <source>
        <dbReference type="Pfam" id="PF08242"/>
    </source>
</evidence>
<protein>
    <submittedName>
        <fullName evidence="2">Methyltransferase domain-containing protein</fullName>
    </submittedName>
</protein>
<keyword evidence="2" id="KW-0489">Methyltransferase</keyword>
<dbReference type="InterPro" id="IPR029063">
    <property type="entry name" value="SAM-dependent_MTases_sf"/>
</dbReference>
<proteinExistence type="predicted"/>
<name>A0A1N6EBR9_9BACT</name>
<keyword evidence="3" id="KW-1185">Reference proteome</keyword>
<organism evidence="2 3">
    <name type="scientific">Chitinophaga niabensis</name>
    <dbReference type="NCBI Taxonomy" id="536979"/>
    <lineage>
        <taxon>Bacteria</taxon>
        <taxon>Pseudomonadati</taxon>
        <taxon>Bacteroidota</taxon>
        <taxon>Chitinophagia</taxon>
        <taxon>Chitinophagales</taxon>
        <taxon>Chitinophagaceae</taxon>
        <taxon>Chitinophaga</taxon>
    </lineage>
</organism>